<protein>
    <submittedName>
        <fullName evidence="2">Phospholipase D family protein</fullName>
    </submittedName>
</protein>
<name>A0A3Q9JL74_9GAMM</name>
<dbReference type="Pfam" id="PF13091">
    <property type="entry name" value="PLDc_2"/>
    <property type="match status" value="2"/>
</dbReference>
<dbReference type="SMART" id="SM00155">
    <property type="entry name" value="PLDc"/>
    <property type="match status" value="2"/>
</dbReference>
<dbReference type="Gene3D" id="3.30.870.10">
    <property type="entry name" value="Endonuclease Chain A"/>
    <property type="match status" value="2"/>
</dbReference>
<sequence>MTEAIHSLVSQHIGETGCVLFDDNLDAFVIRAISASEAGQSLDLQYYIWNHDLTGNLLGYELLKAADRGVHVRLLLDDMNAHDKDTLLATLEQHENIEIRLFNPSYERNNWFRRSFELIFRGLSLNRRMHNKAWIVDKSIAIVGGRNIGNEYFDAAPKTNFFDVDTLILGNAVSEVSSIFEQFWNSRSAIALNKLVKTKEGSLQELRQYIENMDDNIIKETNVYRERLKNSPSIGVLLKQGRPIFWTKEVHVYSDPPEKAVGKGQDQWLINQLYPVWVSAQSNLKLMSPYFVPGKEGVKLMADLRETNVEVGVLTNSLAATDVMIVHSGYAPYRMPLLKEGVKLYELMPFNHTKKKLFGASGASLHTKVFIKDDLTCFIGSFNFDPRSIRLNTEMGILFNQQEMAKVLSELFVLKVKENNSYQLFVENNQLRWKDGSEEPPIIWKHEPEVGIIKRAITRIASWLPIESQL</sequence>
<dbReference type="CDD" id="cd09111">
    <property type="entry name" value="PLDc_ymdC_like_1"/>
    <property type="match status" value="1"/>
</dbReference>
<dbReference type="GO" id="GO:0030572">
    <property type="term" value="F:phosphatidyltransferase activity"/>
    <property type="evidence" value="ECO:0007669"/>
    <property type="project" value="UniProtKB-ARBA"/>
</dbReference>
<proteinExistence type="predicted"/>
<dbReference type="SUPFAM" id="SSF56024">
    <property type="entry name" value="Phospholipase D/nuclease"/>
    <property type="match status" value="2"/>
</dbReference>
<dbReference type="CDD" id="cd09113">
    <property type="entry name" value="PLDc_ymdC_like_2"/>
    <property type="match status" value="1"/>
</dbReference>
<dbReference type="KEGG" id="emo:DM558_00155"/>
<keyword evidence="3" id="KW-1185">Reference proteome</keyword>
<evidence type="ECO:0000259" key="1">
    <source>
        <dbReference type="PROSITE" id="PS50035"/>
    </source>
</evidence>
<accession>A0A3Q9JL74</accession>
<dbReference type="PANTHER" id="PTHR21248">
    <property type="entry name" value="CARDIOLIPIN SYNTHASE"/>
    <property type="match status" value="1"/>
</dbReference>
<feature type="domain" description="PLD phosphodiesterase" evidence="1">
    <location>
        <begin position="361"/>
        <end position="388"/>
    </location>
</feature>
<dbReference type="AlphaFoldDB" id="A0A3Q9JL74"/>
<evidence type="ECO:0000313" key="2">
    <source>
        <dbReference type="EMBL" id="AZS52125.1"/>
    </source>
</evidence>
<dbReference type="GO" id="GO:0032049">
    <property type="term" value="P:cardiolipin biosynthetic process"/>
    <property type="evidence" value="ECO:0007669"/>
    <property type="project" value="UniProtKB-ARBA"/>
</dbReference>
<dbReference type="InterPro" id="IPR001736">
    <property type="entry name" value="PLipase_D/transphosphatidylase"/>
</dbReference>
<evidence type="ECO:0000313" key="3">
    <source>
        <dbReference type="Proteomes" id="UP000273143"/>
    </source>
</evidence>
<dbReference type="EMBL" id="CP029822">
    <property type="protein sequence ID" value="AZS52125.1"/>
    <property type="molecule type" value="Genomic_DNA"/>
</dbReference>
<dbReference type="InterPro" id="IPR025202">
    <property type="entry name" value="PLD-like_dom"/>
</dbReference>
<feature type="domain" description="PLD phosphodiesterase" evidence="1">
    <location>
        <begin position="125"/>
        <end position="152"/>
    </location>
</feature>
<dbReference type="Proteomes" id="UP000273143">
    <property type="component" value="Chromosome"/>
</dbReference>
<dbReference type="PROSITE" id="PS50035">
    <property type="entry name" value="PLD"/>
    <property type="match status" value="2"/>
</dbReference>
<reference evidence="3" key="1">
    <citation type="submission" date="2018-06" db="EMBL/GenBank/DDBJ databases">
        <title>Complete genome of Pseudomonas insecticola strain QZS01.</title>
        <authorList>
            <person name="Wang J."/>
            <person name="Su Q."/>
        </authorList>
    </citation>
    <scope>NUCLEOTIDE SEQUENCE [LARGE SCALE GENOMIC DNA]</scope>
    <source>
        <strain evidence="3">QZS01</strain>
    </source>
</reference>
<gene>
    <name evidence="2" type="ORF">DM558_00155</name>
</gene>
<organism evidence="2 3">
    <name type="scientific">Entomomonas moraniae</name>
    <dbReference type="NCBI Taxonomy" id="2213226"/>
    <lineage>
        <taxon>Bacteria</taxon>
        <taxon>Pseudomonadati</taxon>
        <taxon>Pseudomonadota</taxon>
        <taxon>Gammaproteobacteria</taxon>
        <taxon>Pseudomonadales</taxon>
        <taxon>Pseudomonadaceae</taxon>
        <taxon>Entomomonas</taxon>
    </lineage>
</organism>
<dbReference type="PANTHER" id="PTHR21248:SF12">
    <property type="entry name" value="CARDIOLIPIN SYNTHASE C"/>
    <property type="match status" value="1"/>
</dbReference>